<dbReference type="Pfam" id="PF01380">
    <property type="entry name" value="SIS"/>
    <property type="match status" value="1"/>
</dbReference>
<evidence type="ECO:0000313" key="8">
    <source>
        <dbReference type="Proteomes" id="UP001242480"/>
    </source>
</evidence>
<evidence type="ECO:0000259" key="6">
    <source>
        <dbReference type="PROSITE" id="PS51464"/>
    </source>
</evidence>
<feature type="domain" description="SIS" evidence="6">
    <location>
        <begin position="187"/>
        <end position="323"/>
    </location>
</feature>
<keyword evidence="4" id="KW-0808">Transferase</keyword>
<evidence type="ECO:0000313" key="7">
    <source>
        <dbReference type="EMBL" id="MDQ0471776.1"/>
    </source>
</evidence>
<evidence type="ECO:0000256" key="1">
    <source>
        <dbReference type="ARBA" id="ARBA00001031"/>
    </source>
</evidence>
<dbReference type="RefSeq" id="WP_307277508.1">
    <property type="nucleotide sequence ID" value="NZ_JAUSVX010000010.1"/>
</dbReference>
<dbReference type="Proteomes" id="UP001242480">
    <property type="component" value="Unassembled WGS sequence"/>
</dbReference>
<comment type="catalytic activity">
    <reaction evidence="1">
        <text>D-fructose 6-phosphate + L-glutamine = D-glucosamine 6-phosphate + L-glutamate</text>
        <dbReference type="Rhea" id="RHEA:13237"/>
        <dbReference type="ChEBI" id="CHEBI:29985"/>
        <dbReference type="ChEBI" id="CHEBI:58359"/>
        <dbReference type="ChEBI" id="CHEBI:58725"/>
        <dbReference type="ChEBI" id="CHEBI:61527"/>
        <dbReference type="EC" id="2.6.1.16"/>
    </reaction>
</comment>
<evidence type="ECO:0000256" key="2">
    <source>
        <dbReference type="ARBA" id="ARBA00012916"/>
    </source>
</evidence>
<keyword evidence="8" id="KW-1185">Reference proteome</keyword>
<dbReference type="EMBL" id="JAUSVX010000010">
    <property type="protein sequence ID" value="MDQ0471776.1"/>
    <property type="molecule type" value="Genomic_DNA"/>
</dbReference>
<dbReference type="PANTHER" id="PTHR10937">
    <property type="entry name" value="GLUCOSAMINE--FRUCTOSE-6-PHOSPHATE AMINOTRANSFERASE, ISOMERIZING"/>
    <property type="match status" value="1"/>
</dbReference>
<accession>A0ABU0JBW6</accession>
<name>A0ABU0JBW6_9HYPH</name>
<dbReference type="SUPFAM" id="SSF53697">
    <property type="entry name" value="SIS domain"/>
    <property type="match status" value="1"/>
</dbReference>
<dbReference type="Gene3D" id="3.40.50.10490">
    <property type="entry name" value="Glucose-6-phosphate isomerase like protein, domain 1"/>
    <property type="match status" value="2"/>
</dbReference>
<sequence length="335" mass="33957">MHDHEGLRRMQAEMSRQCSDALATLDGSRAAAAAVAASIRRTGSVLLCAMGGSHHVSAVVAPLYRRLGFDCRAMTASELLSAPLPDASRTLIIASQSGRSGEIVQLLRTPAVAGETFALTLDAESPLARACKAALVAHGGAEQAFAATRSIILTIAMHGAILEALGAPMGALRAVFEKADVPAIDAVDQALAPCEAVIFAGYGAMAGVAGSAALSMMELARVVTIGFEGGQFRHGPFEVLRPGLAIVLLRSAGPDGELVGALAEATLDAGCPTVVLDASGQPAIAGTTTVALPVDGGIAAAASMLLALQPLNIAVALRRVEGDVGTPLRTSKVTI</sequence>
<proteinExistence type="predicted"/>
<dbReference type="InterPro" id="IPR001347">
    <property type="entry name" value="SIS_dom"/>
</dbReference>
<dbReference type="PANTHER" id="PTHR10937:SF0">
    <property type="entry name" value="GLUTAMINE--FRUCTOSE-6-PHOSPHATE TRANSAMINASE (ISOMERIZING)"/>
    <property type="match status" value="1"/>
</dbReference>
<dbReference type="EC" id="2.6.1.16" evidence="2"/>
<keyword evidence="5" id="KW-0315">Glutamine amidotransferase</keyword>
<reference evidence="7 8" key="1">
    <citation type="submission" date="2023-07" db="EMBL/GenBank/DDBJ databases">
        <title>Genomic Encyclopedia of Type Strains, Phase IV (KMG-IV): sequencing the most valuable type-strain genomes for metagenomic binning, comparative biology and taxonomic classification.</title>
        <authorList>
            <person name="Goeker M."/>
        </authorList>
    </citation>
    <scope>NUCLEOTIDE SEQUENCE [LARGE SCALE GENOMIC DNA]</scope>
    <source>
        <strain evidence="7 8">DSM 19619</strain>
    </source>
</reference>
<protein>
    <recommendedName>
        <fullName evidence="3">Glutamine--fructose-6-phosphate aminotransferase [isomerizing]</fullName>
        <ecNumber evidence="2">2.6.1.16</ecNumber>
    </recommendedName>
</protein>
<dbReference type="PROSITE" id="PS51464">
    <property type="entry name" value="SIS"/>
    <property type="match status" value="2"/>
</dbReference>
<gene>
    <name evidence="7" type="ORF">QO011_004803</name>
</gene>
<comment type="caution">
    <text evidence="7">The sequence shown here is derived from an EMBL/GenBank/DDBJ whole genome shotgun (WGS) entry which is preliminary data.</text>
</comment>
<evidence type="ECO:0000256" key="3">
    <source>
        <dbReference type="ARBA" id="ARBA00016090"/>
    </source>
</evidence>
<dbReference type="InterPro" id="IPR046348">
    <property type="entry name" value="SIS_dom_sf"/>
</dbReference>
<keyword evidence="4" id="KW-0032">Aminotransferase</keyword>
<feature type="domain" description="SIS" evidence="6">
    <location>
        <begin position="35"/>
        <end position="171"/>
    </location>
</feature>
<organism evidence="7 8">
    <name type="scientific">Labrys wisconsinensis</name>
    <dbReference type="NCBI Taxonomy" id="425677"/>
    <lineage>
        <taxon>Bacteria</taxon>
        <taxon>Pseudomonadati</taxon>
        <taxon>Pseudomonadota</taxon>
        <taxon>Alphaproteobacteria</taxon>
        <taxon>Hyphomicrobiales</taxon>
        <taxon>Xanthobacteraceae</taxon>
        <taxon>Labrys</taxon>
    </lineage>
</organism>
<evidence type="ECO:0000256" key="5">
    <source>
        <dbReference type="ARBA" id="ARBA00022962"/>
    </source>
</evidence>
<evidence type="ECO:0000256" key="4">
    <source>
        <dbReference type="ARBA" id="ARBA00022576"/>
    </source>
</evidence>